<gene>
    <name evidence="12 14" type="primary">moaA</name>
    <name evidence="14" type="ORF">NZD86_22550</name>
</gene>
<feature type="binding site" evidence="12">
    <location>
        <position position="271"/>
    </location>
    <ligand>
        <name>[4Fe-4S] cluster</name>
        <dbReference type="ChEBI" id="CHEBI:49883"/>
        <label>2</label>
        <note>4Fe-4S-substrate</note>
    </ligand>
</feature>
<dbReference type="SFLD" id="SFLDG01383">
    <property type="entry name" value="cyclic_pyranopterin_phosphate"/>
    <property type="match status" value="1"/>
</dbReference>
<comment type="cofactor">
    <cofactor evidence="12">
        <name>[4Fe-4S] cluster</name>
        <dbReference type="ChEBI" id="CHEBI:49883"/>
    </cofactor>
    <text evidence="12">Binds 2 [4Fe-4S] clusters. Binds 1 [4Fe-4S] cluster coordinated with 3 cysteines and an exchangeable S-adenosyl-L-methionine and 1 [4Fe-4S] cluster coordinated with 3 cysteines and the GTP-derived substrate.</text>
</comment>
<dbReference type="InterPro" id="IPR010505">
    <property type="entry name" value="MoaA_twitch"/>
</dbReference>
<feature type="binding site" evidence="12">
    <location>
        <position position="285"/>
    </location>
    <ligand>
        <name>[4Fe-4S] cluster</name>
        <dbReference type="ChEBI" id="CHEBI:49883"/>
        <label>2</label>
        <note>4Fe-4S-substrate</note>
    </ligand>
</feature>
<keyword evidence="7 12" id="KW-0411">Iron-sulfur</keyword>
<evidence type="ECO:0000256" key="12">
    <source>
        <dbReference type="HAMAP-Rule" id="MF_01225"/>
    </source>
</evidence>
<feature type="domain" description="Radical SAM core" evidence="13">
    <location>
        <begin position="13"/>
        <end position="237"/>
    </location>
</feature>
<reference evidence="14" key="1">
    <citation type="submission" date="2022-08" db="EMBL/GenBank/DDBJ databases">
        <title>Alicyclobacillus dauci DSM2870, complete genome.</title>
        <authorList>
            <person name="Wang Q."/>
            <person name="Cai R."/>
            <person name="Wang Z."/>
        </authorList>
    </citation>
    <scope>NUCLEOTIDE SEQUENCE</scope>
    <source>
        <strain evidence="14">DSM 28700</strain>
    </source>
</reference>
<comment type="catalytic activity">
    <reaction evidence="11 12">
        <text>GTP + AH2 + S-adenosyl-L-methionine = (8S)-3',8-cyclo-7,8-dihydroguanosine 5'-triphosphate + 5'-deoxyadenosine + L-methionine + A + H(+)</text>
        <dbReference type="Rhea" id="RHEA:49576"/>
        <dbReference type="ChEBI" id="CHEBI:13193"/>
        <dbReference type="ChEBI" id="CHEBI:15378"/>
        <dbReference type="ChEBI" id="CHEBI:17319"/>
        <dbReference type="ChEBI" id="CHEBI:17499"/>
        <dbReference type="ChEBI" id="CHEBI:37565"/>
        <dbReference type="ChEBI" id="CHEBI:57844"/>
        <dbReference type="ChEBI" id="CHEBI:59789"/>
        <dbReference type="ChEBI" id="CHEBI:131766"/>
        <dbReference type="EC" id="4.1.99.22"/>
    </reaction>
</comment>
<evidence type="ECO:0000256" key="8">
    <source>
        <dbReference type="ARBA" id="ARBA00023134"/>
    </source>
</evidence>
<evidence type="ECO:0000256" key="7">
    <source>
        <dbReference type="ARBA" id="ARBA00023014"/>
    </source>
</evidence>
<feature type="binding site" evidence="12">
    <location>
        <position position="33"/>
    </location>
    <ligand>
        <name>[4Fe-4S] cluster</name>
        <dbReference type="ChEBI" id="CHEBI:49883"/>
        <label>1</label>
        <note>4Fe-4S-S-AdoMet</note>
    </ligand>
</feature>
<evidence type="ECO:0000259" key="13">
    <source>
        <dbReference type="PROSITE" id="PS51918"/>
    </source>
</evidence>
<dbReference type="SUPFAM" id="SSF102114">
    <property type="entry name" value="Radical SAM enzymes"/>
    <property type="match status" value="1"/>
</dbReference>
<comment type="pathway">
    <text evidence="12">Cofactor biosynthesis; molybdopterin biosynthesis.</text>
</comment>
<keyword evidence="5 12" id="KW-0547">Nucleotide-binding</keyword>
<comment type="function">
    <text evidence="12">Catalyzes the cyclization of GTP to (8S)-3',8-cyclo-7,8-dihydroguanosine 5'-triphosphate.</text>
</comment>
<feature type="binding site" evidence="12">
    <location>
        <position position="132"/>
    </location>
    <ligand>
        <name>S-adenosyl-L-methionine</name>
        <dbReference type="ChEBI" id="CHEBI:59789"/>
    </ligand>
</feature>
<feature type="binding site" evidence="12">
    <location>
        <position position="170"/>
    </location>
    <ligand>
        <name>GTP</name>
        <dbReference type="ChEBI" id="CHEBI:37565"/>
    </ligand>
</feature>
<organism evidence="14 15">
    <name type="scientific">Alicyclobacillus dauci</name>
    <dbReference type="NCBI Taxonomy" id="1475485"/>
    <lineage>
        <taxon>Bacteria</taxon>
        <taxon>Bacillati</taxon>
        <taxon>Bacillota</taxon>
        <taxon>Bacilli</taxon>
        <taxon>Bacillales</taxon>
        <taxon>Alicyclobacillaceae</taxon>
        <taxon>Alicyclobacillus</taxon>
    </lineage>
</organism>
<protein>
    <recommendedName>
        <fullName evidence="1 12">GTP 3',8-cyclase</fullName>
        <ecNumber evidence="1 12">4.1.99.22</ecNumber>
    </recommendedName>
    <alternativeName>
        <fullName evidence="12">Molybdenum cofactor biosynthesis protein A</fullName>
    </alternativeName>
</protein>
<dbReference type="EMBL" id="CP104064">
    <property type="protein sequence ID" value="WAH36908.1"/>
    <property type="molecule type" value="Genomic_DNA"/>
</dbReference>
<sequence length="343" mass="38227">MKDDNAHQAHRDKLGRPLRDLRISLTDRCNFRCRYCMPREKFGPDYAFLSNDEILTIDEIVRVTGLLAKLGVEKVRLTGGEPLLRRDIADIIARITEIEGIEDIALTTNGSLLTAKRAKSLADAGLKRITISLDAMNESIFQGVNDVGFPVHRVLKAIAAAQDAGLEPVKVNMVVRRGLNESEILPMAEYFRGTGAVLRFIEYMDVGTTNGWQLQDVISAQEIFRTIDAKFPLVATEARTPGEVATRFRYADGQGEIGIIHSVSKPFCGTCNRLRLTAEGDLFTCLFAARGFPLRSRLRDGTGDDELLQILGEVWLTRSDRYSELRTKQTANLPRIEMSRIGG</sequence>
<feature type="binding site" evidence="12">
    <location>
        <position position="35"/>
    </location>
    <ligand>
        <name>S-adenosyl-L-methionine</name>
        <dbReference type="ChEBI" id="CHEBI:59789"/>
    </ligand>
</feature>
<feature type="binding site" evidence="12">
    <location>
        <position position="80"/>
    </location>
    <ligand>
        <name>S-adenosyl-L-methionine</name>
        <dbReference type="ChEBI" id="CHEBI:59789"/>
    </ligand>
</feature>
<dbReference type="InterPro" id="IPR006638">
    <property type="entry name" value="Elp3/MiaA/NifB-like_rSAM"/>
</dbReference>
<dbReference type="InterPro" id="IPR050105">
    <property type="entry name" value="MoCo_biosynth_MoaA/MoaC"/>
</dbReference>
<keyword evidence="8 12" id="KW-0342">GTP-binding</keyword>
<dbReference type="InterPro" id="IPR013483">
    <property type="entry name" value="MoaA"/>
</dbReference>
<keyword evidence="15" id="KW-1185">Reference proteome</keyword>
<dbReference type="HAMAP" id="MF_01225_B">
    <property type="entry name" value="MoaA_B"/>
    <property type="match status" value="1"/>
</dbReference>
<dbReference type="PANTHER" id="PTHR22960:SF0">
    <property type="entry name" value="MOLYBDENUM COFACTOR BIOSYNTHESIS PROTEIN 1"/>
    <property type="match status" value="1"/>
</dbReference>
<dbReference type="PROSITE" id="PS01305">
    <property type="entry name" value="MOAA_NIFB_PQQE"/>
    <property type="match status" value="1"/>
</dbReference>
<dbReference type="NCBIfam" id="TIGR02666">
    <property type="entry name" value="moaA"/>
    <property type="match status" value="1"/>
</dbReference>
<evidence type="ECO:0000313" key="14">
    <source>
        <dbReference type="EMBL" id="WAH36908.1"/>
    </source>
</evidence>
<keyword evidence="4 12" id="KW-0479">Metal-binding</keyword>
<evidence type="ECO:0000256" key="4">
    <source>
        <dbReference type="ARBA" id="ARBA00022723"/>
    </source>
</evidence>
<dbReference type="Gene3D" id="3.20.20.70">
    <property type="entry name" value="Aldolase class I"/>
    <property type="match status" value="1"/>
</dbReference>
<proteinExistence type="inferred from homology"/>
<evidence type="ECO:0000256" key="11">
    <source>
        <dbReference type="ARBA" id="ARBA00048697"/>
    </source>
</evidence>
<evidence type="ECO:0000256" key="5">
    <source>
        <dbReference type="ARBA" id="ARBA00022741"/>
    </source>
</evidence>
<dbReference type="SFLD" id="SFLDG01386">
    <property type="entry name" value="main_SPASM_domain-containing"/>
    <property type="match status" value="1"/>
</dbReference>
<dbReference type="Pfam" id="PF06463">
    <property type="entry name" value="Mob_synth_C"/>
    <property type="match status" value="1"/>
</dbReference>
<feature type="binding site" evidence="12">
    <location>
        <position position="107"/>
    </location>
    <ligand>
        <name>GTP</name>
        <dbReference type="ChEBI" id="CHEBI:37565"/>
    </ligand>
</feature>
<dbReference type="CDD" id="cd01335">
    <property type="entry name" value="Radical_SAM"/>
    <property type="match status" value="1"/>
</dbReference>
<evidence type="ECO:0000256" key="6">
    <source>
        <dbReference type="ARBA" id="ARBA00023004"/>
    </source>
</evidence>
<dbReference type="InterPro" id="IPR040064">
    <property type="entry name" value="MoaA-like"/>
</dbReference>
<dbReference type="InterPro" id="IPR058240">
    <property type="entry name" value="rSAM_sf"/>
</dbReference>
<feature type="binding site" evidence="12">
    <location>
        <position position="204"/>
    </location>
    <ligand>
        <name>S-adenosyl-L-methionine</name>
        <dbReference type="ChEBI" id="CHEBI:59789"/>
    </ligand>
</feature>
<dbReference type="PROSITE" id="PS51918">
    <property type="entry name" value="RADICAL_SAM"/>
    <property type="match status" value="1"/>
</dbReference>
<feature type="binding site" evidence="12">
    <location>
        <position position="268"/>
    </location>
    <ligand>
        <name>[4Fe-4S] cluster</name>
        <dbReference type="ChEBI" id="CHEBI:49883"/>
        <label>2</label>
        <note>4Fe-4S-substrate</note>
    </ligand>
</feature>
<keyword evidence="3 12" id="KW-0949">S-adenosyl-L-methionine</keyword>
<keyword evidence="10 12" id="KW-0456">Lyase</keyword>
<dbReference type="InterPro" id="IPR007197">
    <property type="entry name" value="rSAM"/>
</dbReference>
<dbReference type="PANTHER" id="PTHR22960">
    <property type="entry name" value="MOLYBDOPTERIN COFACTOR SYNTHESIS PROTEIN A"/>
    <property type="match status" value="1"/>
</dbReference>
<dbReference type="Pfam" id="PF04055">
    <property type="entry name" value="Radical_SAM"/>
    <property type="match status" value="1"/>
</dbReference>
<name>A0ABY6Z1X9_9BACL</name>
<evidence type="ECO:0000256" key="1">
    <source>
        <dbReference type="ARBA" id="ARBA00012167"/>
    </source>
</evidence>
<dbReference type="RefSeq" id="WP_268044310.1">
    <property type="nucleotide sequence ID" value="NZ_CP104064.1"/>
</dbReference>
<feature type="binding site" evidence="12">
    <location>
        <position position="76"/>
    </location>
    <ligand>
        <name>GTP</name>
        <dbReference type="ChEBI" id="CHEBI:37565"/>
    </ligand>
</feature>
<comment type="similarity">
    <text evidence="12">Belongs to the radical SAM superfamily. MoaA family.</text>
</comment>
<dbReference type="InterPro" id="IPR013785">
    <property type="entry name" value="Aldolase_TIM"/>
</dbReference>
<dbReference type="SFLD" id="SFLDG01067">
    <property type="entry name" value="SPASM/twitch_domain_containing"/>
    <property type="match status" value="1"/>
</dbReference>
<evidence type="ECO:0000256" key="10">
    <source>
        <dbReference type="ARBA" id="ARBA00023239"/>
    </source>
</evidence>
<dbReference type="EC" id="4.1.99.22" evidence="1 12"/>
<keyword evidence="2 12" id="KW-0004">4Fe-4S</keyword>
<comment type="subunit">
    <text evidence="12">Monomer and homodimer.</text>
</comment>
<evidence type="ECO:0000256" key="3">
    <source>
        <dbReference type="ARBA" id="ARBA00022691"/>
    </source>
</evidence>
<dbReference type="Proteomes" id="UP001164803">
    <property type="component" value="Chromosome"/>
</dbReference>
<evidence type="ECO:0000256" key="9">
    <source>
        <dbReference type="ARBA" id="ARBA00023150"/>
    </source>
</evidence>
<dbReference type="CDD" id="cd21117">
    <property type="entry name" value="Twitch_MoaA"/>
    <property type="match status" value="1"/>
</dbReference>
<feature type="binding site" evidence="12">
    <location>
        <begin position="273"/>
        <end position="275"/>
    </location>
    <ligand>
        <name>GTP</name>
        <dbReference type="ChEBI" id="CHEBI:37565"/>
    </ligand>
</feature>
<dbReference type="SMART" id="SM00729">
    <property type="entry name" value="Elp3"/>
    <property type="match status" value="1"/>
</dbReference>
<feature type="binding site" evidence="12">
    <location>
        <position position="36"/>
    </location>
    <ligand>
        <name>[4Fe-4S] cluster</name>
        <dbReference type="ChEBI" id="CHEBI:49883"/>
        <label>1</label>
        <note>4Fe-4S-S-AdoMet</note>
    </ligand>
</feature>
<evidence type="ECO:0000313" key="15">
    <source>
        <dbReference type="Proteomes" id="UP001164803"/>
    </source>
</evidence>
<evidence type="ECO:0000256" key="2">
    <source>
        <dbReference type="ARBA" id="ARBA00022485"/>
    </source>
</evidence>
<feature type="binding site" evidence="12">
    <location>
        <position position="29"/>
    </location>
    <ligand>
        <name>[4Fe-4S] cluster</name>
        <dbReference type="ChEBI" id="CHEBI:49883"/>
        <label>1</label>
        <note>4Fe-4S-S-AdoMet</note>
    </ligand>
</feature>
<keyword evidence="9 12" id="KW-0501">Molybdenum cofactor biosynthesis</keyword>
<dbReference type="SFLD" id="SFLDS00029">
    <property type="entry name" value="Radical_SAM"/>
    <property type="match status" value="1"/>
</dbReference>
<dbReference type="GO" id="GO:0061798">
    <property type="term" value="F:GTP 3',8'-cyclase activity"/>
    <property type="evidence" value="ECO:0007669"/>
    <property type="project" value="UniProtKB-EC"/>
</dbReference>
<keyword evidence="6 12" id="KW-0408">Iron</keyword>
<dbReference type="InterPro" id="IPR000385">
    <property type="entry name" value="MoaA_NifB_PqqE_Fe-S-bd_CS"/>
</dbReference>
<accession>A0ABY6Z1X9</accession>
<feature type="binding site" evidence="12">
    <location>
        <position position="22"/>
    </location>
    <ligand>
        <name>GTP</name>
        <dbReference type="ChEBI" id="CHEBI:37565"/>
    </ligand>
</feature>